<dbReference type="GO" id="GO:0003964">
    <property type="term" value="F:RNA-directed DNA polymerase activity"/>
    <property type="evidence" value="ECO:0007669"/>
    <property type="project" value="UniProtKB-KW"/>
</dbReference>
<dbReference type="Pfam" id="PF00098">
    <property type="entry name" value="zf-CCHC"/>
    <property type="match status" value="1"/>
</dbReference>
<organism evidence="4 5">
    <name type="scientific">Tanacetum coccineum</name>
    <dbReference type="NCBI Taxonomy" id="301880"/>
    <lineage>
        <taxon>Eukaryota</taxon>
        <taxon>Viridiplantae</taxon>
        <taxon>Streptophyta</taxon>
        <taxon>Embryophyta</taxon>
        <taxon>Tracheophyta</taxon>
        <taxon>Spermatophyta</taxon>
        <taxon>Magnoliopsida</taxon>
        <taxon>eudicotyledons</taxon>
        <taxon>Gunneridae</taxon>
        <taxon>Pentapetalae</taxon>
        <taxon>asterids</taxon>
        <taxon>campanulids</taxon>
        <taxon>Asterales</taxon>
        <taxon>Asteraceae</taxon>
        <taxon>Asteroideae</taxon>
        <taxon>Anthemideae</taxon>
        <taxon>Anthemidinae</taxon>
        <taxon>Tanacetum</taxon>
    </lineage>
</organism>
<dbReference type="CDD" id="cd00303">
    <property type="entry name" value="retropepsin_like"/>
    <property type="match status" value="1"/>
</dbReference>
<evidence type="ECO:0000256" key="1">
    <source>
        <dbReference type="PROSITE-ProRule" id="PRU00047"/>
    </source>
</evidence>
<dbReference type="SUPFAM" id="SSF57756">
    <property type="entry name" value="Retrovirus zinc finger-like domains"/>
    <property type="match status" value="1"/>
</dbReference>
<dbReference type="PANTHER" id="PTHR46148">
    <property type="entry name" value="CHROMO DOMAIN-CONTAINING PROTEIN"/>
    <property type="match status" value="1"/>
</dbReference>
<dbReference type="EMBL" id="BQNB010014443">
    <property type="protein sequence ID" value="GJT28238.1"/>
    <property type="molecule type" value="Genomic_DNA"/>
</dbReference>
<keyword evidence="5" id="KW-1185">Reference proteome</keyword>
<dbReference type="InterPro" id="IPR036397">
    <property type="entry name" value="RNaseH_sf"/>
</dbReference>
<dbReference type="InterPro" id="IPR036875">
    <property type="entry name" value="Znf_CCHC_sf"/>
</dbReference>
<evidence type="ECO:0000259" key="3">
    <source>
        <dbReference type="PROSITE" id="PS50158"/>
    </source>
</evidence>
<dbReference type="PROSITE" id="PS50158">
    <property type="entry name" value="ZF_CCHC"/>
    <property type="match status" value="1"/>
</dbReference>
<evidence type="ECO:0000256" key="2">
    <source>
        <dbReference type="SAM" id="MobiDB-lite"/>
    </source>
</evidence>
<sequence>MNADNKISGRLKPNDGEMIEDDDDAIHFLWMNAMYNDEEIEGREDEGTLSSAARSTFVASISLPPEAEVERLLAMTTPSPSPPISLSPPSTEERLVRCMAPHAHSSPPPVPSPSLPPSGCPTQIQTLRISSTQALIDAVTAALPSNLPLPPLHNLYITYHHLMSVGMIFPESLATTYARCCVCPHLAPEYEFVPSCKHAGTMDELGQPPPEARISDHQDASGGCYIPRQAVLFITTANPIIRGKADDSSRNNHGHRQQPFKRQNVAKVYNMGTVEKKSYGGSLPKNTGNTNVTNTQKGNGAAPKGNGYFECGAPGHFKRDCPNENKKMELECNKLVLCSWECREERECIEKPELQCHHGSLIDIVPTPLDNSYDIELVDGKIVRIDTIIRGCTLNFLDHPFHIDLMPVELGSFDVIIGMDWLRRCPTRDLFEEETCSSSLIGNETLTLCANESTTGVITLAIISIFNRPRVQGEVMPRVKPNTKASGLFSTTSNTRVEMGIISGEDNITMDFITKLPKSSQGFDTIWRIVARHGIPVSIIYDRDGRFTSNFWKSFQKALGTELSMSTAYHLETDGKSVRTIQTLKDILRACATPYEALYVRKCRSLVCWAEVGEAQLTGLEMIHETTEKIVLIKQRIQAIQDRQKSYADLKRKPMEFEVGDRVMLKVSPYKGVIRFGKRGKLNPRYVVPFKVLAKVGKFAYMLELPRELSRVHHTFHVSNLKKCYADEPLVMFVHADRRTYVDDKLQFYGGAR</sequence>
<feature type="domain" description="CCHC-type" evidence="3">
    <location>
        <begin position="309"/>
        <end position="323"/>
    </location>
</feature>
<feature type="compositionally biased region" description="Polar residues" evidence="2">
    <location>
        <begin position="284"/>
        <end position="298"/>
    </location>
</feature>
<dbReference type="Pfam" id="PF08284">
    <property type="entry name" value="RVP_2"/>
    <property type="match status" value="1"/>
</dbReference>
<accession>A0ABQ5CN35</accession>
<dbReference type="Proteomes" id="UP001151760">
    <property type="component" value="Unassembled WGS sequence"/>
</dbReference>
<comment type="caution">
    <text evidence="4">The sequence shown here is derived from an EMBL/GenBank/DDBJ whole genome shotgun (WGS) entry which is preliminary data.</text>
</comment>
<keyword evidence="1" id="KW-0863">Zinc-finger</keyword>
<keyword evidence="1" id="KW-0862">Zinc</keyword>
<feature type="compositionally biased region" description="Pro residues" evidence="2">
    <location>
        <begin position="106"/>
        <end position="119"/>
    </location>
</feature>
<dbReference type="PANTHER" id="PTHR46148:SF59">
    <property type="entry name" value="NUCLEOTIDYLTRANSFERASE, RIBONUCLEASE H"/>
    <property type="match status" value="1"/>
</dbReference>
<keyword evidence="4" id="KW-0548">Nucleotidyltransferase</keyword>
<reference evidence="4" key="1">
    <citation type="journal article" date="2022" name="Int. J. Mol. Sci.">
        <title>Draft Genome of Tanacetum Coccineum: Genomic Comparison of Closely Related Tanacetum-Family Plants.</title>
        <authorList>
            <person name="Yamashiro T."/>
            <person name="Shiraishi A."/>
            <person name="Nakayama K."/>
            <person name="Satake H."/>
        </authorList>
    </citation>
    <scope>NUCLEOTIDE SEQUENCE</scope>
</reference>
<dbReference type="Gene3D" id="3.30.420.10">
    <property type="entry name" value="Ribonuclease H-like superfamily/Ribonuclease H"/>
    <property type="match status" value="1"/>
</dbReference>
<dbReference type="InterPro" id="IPR012337">
    <property type="entry name" value="RNaseH-like_sf"/>
</dbReference>
<dbReference type="InterPro" id="IPR056924">
    <property type="entry name" value="SH3_Tf2-1"/>
</dbReference>
<name>A0ABQ5CN35_9ASTR</name>
<proteinExistence type="predicted"/>
<dbReference type="SUPFAM" id="SSF53098">
    <property type="entry name" value="Ribonuclease H-like"/>
    <property type="match status" value="1"/>
</dbReference>
<protein>
    <submittedName>
        <fullName evidence="4">Reverse transcriptase domain-containing protein</fullName>
    </submittedName>
</protein>
<feature type="region of interest" description="Disordered" evidence="2">
    <location>
        <begin position="277"/>
        <end position="304"/>
    </location>
</feature>
<dbReference type="Pfam" id="PF24626">
    <property type="entry name" value="SH3_Tf2-1"/>
    <property type="match status" value="1"/>
</dbReference>
<evidence type="ECO:0000313" key="5">
    <source>
        <dbReference type="Proteomes" id="UP001151760"/>
    </source>
</evidence>
<reference evidence="4" key="2">
    <citation type="submission" date="2022-01" db="EMBL/GenBank/DDBJ databases">
        <authorList>
            <person name="Yamashiro T."/>
            <person name="Shiraishi A."/>
            <person name="Satake H."/>
            <person name="Nakayama K."/>
        </authorList>
    </citation>
    <scope>NUCLEOTIDE SEQUENCE</scope>
</reference>
<keyword evidence="4" id="KW-0695">RNA-directed DNA polymerase</keyword>
<keyword evidence="1" id="KW-0479">Metal-binding</keyword>
<gene>
    <name evidence="4" type="ORF">Tco_0908513</name>
</gene>
<feature type="region of interest" description="Disordered" evidence="2">
    <location>
        <begin position="101"/>
        <end position="122"/>
    </location>
</feature>
<dbReference type="InterPro" id="IPR001878">
    <property type="entry name" value="Znf_CCHC"/>
</dbReference>
<evidence type="ECO:0000313" key="4">
    <source>
        <dbReference type="EMBL" id="GJT28238.1"/>
    </source>
</evidence>
<keyword evidence="4" id="KW-0808">Transferase</keyword>